<accession>A0A1D8TTD0</accession>
<dbReference type="InterPro" id="IPR010095">
    <property type="entry name" value="Cas12f1-like_TNB"/>
</dbReference>
<dbReference type="KEGG" id="mpro:BJP34_16895"/>
<evidence type="ECO:0000259" key="9">
    <source>
        <dbReference type="Pfam" id="PF07282"/>
    </source>
</evidence>
<dbReference type="GO" id="GO:0006310">
    <property type="term" value="P:DNA recombination"/>
    <property type="evidence" value="ECO:0007669"/>
    <property type="project" value="UniProtKB-KW"/>
</dbReference>
<gene>
    <name evidence="11" type="ORF">BJP34_16895</name>
</gene>
<keyword evidence="4" id="KW-0862">Zinc</keyword>
<keyword evidence="2" id="KW-0815">Transposition</keyword>
<evidence type="ECO:0000259" key="8">
    <source>
        <dbReference type="Pfam" id="PF01385"/>
    </source>
</evidence>
<dbReference type="NCBIfam" id="NF040570">
    <property type="entry name" value="guided_TnpB"/>
    <property type="match status" value="1"/>
</dbReference>
<dbReference type="InterPro" id="IPR001959">
    <property type="entry name" value="Transposase"/>
</dbReference>
<dbReference type="Pfam" id="PF07282">
    <property type="entry name" value="Cas12f1-like_TNB"/>
    <property type="match status" value="1"/>
</dbReference>
<feature type="domain" description="Cas12f1-like TNB" evidence="9">
    <location>
        <begin position="309"/>
        <end position="375"/>
    </location>
</feature>
<dbReference type="AlphaFoldDB" id="A0A1D8TTD0"/>
<evidence type="ECO:0000256" key="2">
    <source>
        <dbReference type="ARBA" id="ARBA00022578"/>
    </source>
</evidence>
<protein>
    <submittedName>
        <fullName evidence="11">Transposase</fullName>
    </submittedName>
</protein>
<feature type="domain" description="Transposase putative helix-turn-helix" evidence="10">
    <location>
        <begin position="4"/>
        <end position="47"/>
    </location>
</feature>
<evidence type="ECO:0000256" key="7">
    <source>
        <dbReference type="SAM" id="MobiDB-lite"/>
    </source>
</evidence>
<dbReference type="GO" id="GO:0032196">
    <property type="term" value="P:transposition"/>
    <property type="evidence" value="ECO:0007669"/>
    <property type="project" value="UniProtKB-KW"/>
</dbReference>
<dbReference type="Pfam" id="PF01385">
    <property type="entry name" value="OrfB_IS605"/>
    <property type="match status" value="1"/>
</dbReference>
<dbReference type="EMBL" id="CP017599">
    <property type="protein sequence ID" value="AOX00898.1"/>
    <property type="molecule type" value="Genomic_DNA"/>
</dbReference>
<dbReference type="Pfam" id="PF12323">
    <property type="entry name" value="HTH_OrfB_IS605"/>
    <property type="match status" value="1"/>
</dbReference>
<keyword evidence="3" id="KW-0479">Metal-binding</keyword>
<evidence type="ECO:0000313" key="12">
    <source>
        <dbReference type="Proteomes" id="UP000177870"/>
    </source>
</evidence>
<dbReference type="GO" id="GO:0003677">
    <property type="term" value="F:DNA binding"/>
    <property type="evidence" value="ECO:0007669"/>
    <property type="project" value="UniProtKB-KW"/>
</dbReference>
<keyword evidence="6" id="KW-0233">DNA recombination</keyword>
<comment type="similarity">
    <text evidence="1">In the C-terminal section; belongs to the transposase 35 family.</text>
</comment>
<evidence type="ECO:0000256" key="3">
    <source>
        <dbReference type="ARBA" id="ARBA00022723"/>
    </source>
</evidence>
<evidence type="ECO:0000313" key="11">
    <source>
        <dbReference type="EMBL" id="AOX00898.1"/>
    </source>
</evidence>
<dbReference type="GO" id="GO:0046872">
    <property type="term" value="F:metal ion binding"/>
    <property type="evidence" value="ECO:0007669"/>
    <property type="project" value="UniProtKB-KW"/>
</dbReference>
<reference evidence="12" key="1">
    <citation type="submission" date="2016-10" db="EMBL/GenBank/DDBJ databases">
        <title>Comparative genomics uncovers the prolific and rare metabolic potential of the cyanobacterial genus Moorea.</title>
        <authorList>
            <person name="Leao T."/>
            <person name="Castelao G."/>
            <person name="Korobeynikov A."/>
            <person name="Monroe E.A."/>
            <person name="Podell S."/>
            <person name="Glukhov E."/>
            <person name="Allen E."/>
            <person name="Gerwick W.H."/>
            <person name="Gerwick L."/>
        </authorList>
    </citation>
    <scope>NUCLEOTIDE SEQUENCE [LARGE SCALE GENOMIC DNA]</scope>
    <source>
        <strain evidence="12">PAL-8-15-08-1</strain>
    </source>
</reference>
<evidence type="ECO:0000256" key="4">
    <source>
        <dbReference type="ARBA" id="ARBA00022833"/>
    </source>
</evidence>
<name>A0A1D8TTD0_9CYAN</name>
<dbReference type="Proteomes" id="UP000177870">
    <property type="component" value="Chromosome"/>
</dbReference>
<sequence length="423" mass="49008">MATMINYCYRIYPDSNQEQTMLHWLEISRQVYNYALREIKDWVNSRKCSLDYCSLKREYIIPADKPFPTYYNQQNALPKAKKEFPQLGQAPSQVLQTTIRRLHDPWNYFQQRGFGFPRFKKFGQIKSMVFPQFKTHPITGWQIALPKVGKIPINLHRPIPFGFVVKQVRVLRKADRWFVVLTIESDISIPDPQPHGDAIGIDLGLEKFLTTSDREFIAWPGFLTCLYRQLELLQRKYARTKKGSLNREKARIKVAKFHNHIASVRKDWQFKLANHLCTKEGIGMVFVEDLNLKAMSRGMLRKHTLDAAFGQFLNLLEWVAHKHQVYFARVNPDGTSQTCPQCGTHTGKKKLSERVHKCDVCGYETDRDHAASEVIRLRGLELISTQGLCGRENAYAVGLPGTEFPPSRSEAKPRKRKTRNAKL</sequence>
<feature type="domain" description="Probable transposase IS891/IS1136/IS1341" evidence="8">
    <location>
        <begin position="190"/>
        <end position="297"/>
    </location>
</feature>
<evidence type="ECO:0000256" key="6">
    <source>
        <dbReference type="ARBA" id="ARBA00023172"/>
    </source>
</evidence>
<feature type="compositionally biased region" description="Basic residues" evidence="7">
    <location>
        <begin position="413"/>
        <end position="423"/>
    </location>
</feature>
<dbReference type="STRING" id="1458985.BJP34_16895"/>
<dbReference type="InterPro" id="IPR021027">
    <property type="entry name" value="Transposase_put_HTH"/>
</dbReference>
<organism evidence="11 12">
    <name type="scientific">Moorena producens PAL-8-15-08-1</name>
    <dbReference type="NCBI Taxonomy" id="1458985"/>
    <lineage>
        <taxon>Bacteria</taxon>
        <taxon>Bacillati</taxon>
        <taxon>Cyanobacteriota</taxon>
        <taxon>Cyanophyceae</taxon>
        <taxon>Coleofasciculales</taxon>
        <taxon>Coleofasciculaceae</taxon>
        <taxon>Moorena</taxon>
    </lineage>
</organism>
<feature type="region of interest" description="Disordered" evidence="7">
    <location>
        <begin position="400"/>
        <end position="423"/>
    </location>
</feature>
<evidence type="ECO:0000256" key="5">
    <source>
        <dbReference type="ARBA" id="ARBA00023125"/>
    </source>
</evidence>
<evidence type="ECO:0000259" key="10">
    <source>
        <dbReference type="Pfam" id="PF12323"/>
    </source>
</evidence>
<keyword evidence="5" id="KW-0238">DNA-binding</keyword>
<evidence type="ECO:0000256" key="1">
    <source>
        <dbReference type="ARBA" id="ARBA00008761"/>
    </source>
</evidence>
<proteinExistence type="inferred from homology"/>